<comment type="caution">
    <text evidence="3">The sequence shown here is derived from an EMBL/GenBank/DDBJ whole genome shotgun (WGS) entry which is preliminary data.</text>
</comment>
<evidence type="ECO:0000313" key="4">
    <source>
        <dbReference type="Proteomes" id="UP001438707"/>
    </source>
</evidence>
<feature type="region of interest" description="Disordered" evidence="1">
    <location>
        <begin position="140"/>
        <end position="170"/>
    </location>
</feature>
<feature type="compositionally biased region" description="Acidic residues" evidence="1">
    <location>
        <begin position="238"/>
        <end position="247"/>
    </location>
</feature>
<reference evidence="3 4" key="1">
    <citation type="journal article" date="2024" name="Nat. Commun.">
        <title>Phylogenomics reveals the evolutionary origins of lichenization in chlorophyte algae.</title>
        <authorList>
            <person name="Puginier C."/>
            <person name="Libourel C."/>
            <person name="Otte J."/>
            <person name="Skaloud P."/>
            <person name="Haon M."/>
            <person name="Grisel S."/>
            <person name="Petersen M."/>
            <person name="Berrin J.G."/>
            <person name="Delaux P.M."/>
            <person name="Dal Grande F."/>
            <person name="Keller J."/>
        </authorList>
    </citation>
    <scope>NUCLEOTIDE SEQUENCE [LARGE SCALE GENOMIC DNA]</scope>
    <source>
        <strain evidence="3 4">SAG 2145</strain>
    </source>
</reference>
<evidence type="ECO:0000259" key="2">
    <source>
        <dbReference type="Pfam" id="PF11976"/>
    </source>
</evidence>
<dbReference type="InterPro" id="IPR029071">
    <property type="entry name" value="Ubiquitin-like_domsf"/>
</dbReference>
<evidence type="ECO:0000256" key="1">
    <source>
        <dbReference type="SAM" id="MobiDB-lite"/>
    </source>
</evidence>
<accession>A0AAW1R1X7</accession>
<dbReference type="Gene3D" id="3.10.20.90">
    <property type="entry name" value="Phosphatidylinositol 3-kinase Catalytic Subunit, Chain A, domain 1"/>
    <property type="match status" value="1"/>
</dbReference>
<dbReference type="EMBL" id="JALJOS010000018">
    <property type="protein sequence ID" value="KAK9827421.1"/>
    <property type="molecule type" value="Genomic_DNA"/>
</dbReference>
<proteinExistence type="predicted"/>
<dbReference type="Pfam" id="PF11976">
    <property type="entry name" value="Rad60-SLD"/>
    <property type="match status" value="1"/>
</dbReference>
<feature type="domain" description="Rad60/SUMO-like" evidence="2">
    <location>
        <begin position="176"/>
        <end position="246"/>
    </location>
</feature>
<evidence type="ECO:0000313" key="3">
    <source>
        <dbReference type="EMBL" id="KAK9827421.1"/>
    </source>
</evidence>
<dbReference type="InterPro" id="IPR022617">
    <property type="entry name" value="Rad60/SUMO-like_dom"/>
</dbReference>
<gene>
    <name evidence="3" type="ORF">WJX74_000953</name>
</gene>
<feature type="region of interest" description="Disordered" evidence="1">
    <location>
        <begin position="1"/>
        <end position="33"/>
    </location>
</feature>
<sequence>MADLWEVDAPPPLSFSSDDGSEEEDIDPERYLPDAKRRKLMKRRGGRNLAAPEALQEISDDEVVPINVEIVDVMSKPAAEKDPFAKLLESPELIKPPCGLRRGSAQADDANQRLLQQLRQGLADFKQNSKDLDEEVEEISIDPDPVKMFSRGPTIEPATSEPSQQADEASKLSVWVQDGHGFKKKFKLRRTDPFTKLMKAVQQHLVKNGKAKETDAISYTWDGESLGPEQSPEKLGWEDEESVDVVW</sequence>
<dbReference type="AlphaFoldDB" id="A0AAW1R1X7"/>
<keyword evidence="4" id="KW-1185">Reference proteome</keyword>
<protein>
    <recommendedName>
        <fullName evidence="2">Rad60/SUMO-like domain-containing protein</fullName>
    </recommendedName>
</protein>
<feature type="region of interest" description="Disordered" evidence="1">
    <location>
        <begin position="221"/>
        <end position="247"/>
    </location>
</feature>
<organism evidence="3 4">
    <name type="scientific">Apatococcus lobatus</name>
    <dbReference type="NCBI Taxonomy" id="904363"/>
    <lineage>
        <taxon>Eukaryota</taxon>
        <taxon>Viridiplantae</taxon>
        <taxon>Chlorophyta</taxon>
        <taxon>core chlorophytes</taxon>
        <taxon>Trebouxiophyceae</taxon>
        <taxon>Chlorellales</taxon>
        <taxon>Chlorellaceae</taxon>
        <taxon>Apatococcus</taxon>
    </lineage>
</organism>
<dbReference type="SUPFAM" id="SSF54236">
    <property type="entry name" value="Ubiquitin-like"/>
    <property type="match status" value="1"/>
</dbReference>
<name>A0AAW1R1X7_9CHLO</name>
<dbReference type="Proteomes" id="UP001438707">
    <property type="component" value="Unassembled WGS sequence"/>
</dbReference>
<dbReference type="CDD" id="cd01763">
    <property type="entry name" value="Ubl_SUMO_like"/>
    <property type="match status" value="1"/>
</dbReference>